<dbReference type="EMBL" id="MTPU01000034">
    <property type="protein sequence ID" value="OPH09992.1"/>
    <property type="molecule type" value="Genomic_DNA"/>
</dbReference>
<organism evidence="1 2">
    <name type="scientific">Cylindrospermopsis raciborskii CENA302</name>
    <dbReference type="NCBI Taxonomy" id="1170768"/>
    <lineage>
        <taxon>Bacteria</taxon>
        <taxon>Bacillati</taxon>
        <taxon>Cyanobacteriota</taxon>
        <taxon>Cyanophyceae</taxon>
        <taxon>Nostocales</taxon>
        <taxon>Aphanizomenonaceae</taxon>
        <taxon>Cylindrospermopsis</taxon>
    </lineage>
</organism>
<accession>A0A9Q5QXG9</accession>
<proteinExistence type="predicted"/>
<sequence>MSILVPGKFFREDNLDYTHPRQVMIDVNIFINQHGLWCSGQLNFVKFSKTILSQTIIVIYVARGAQVSYP</sequence>
<evidence type="ECO:0000313" key="2">
    <source>
        <dbReference type="Proteomes" id="UP000190056"/>
    </source>
</evidence>
<dbReference type="AlphaFoldDB" id="A0A9Q5QXG9"/>
<dbReference type="Proteomes" id="UP000190056">
    <property type="component" value="Unassembled WGS sequence"/>
</dbReference>
<comment type="caution">
    <text evidence="1">The sequence shown here is derived from an EMBL/GenBank/DDBJ whole genome shotgun (WGS) entry which is preliminary data.</text>
</comment>
<gene>
    <name evidence="1" type="ORF">CENA302_07360</name>
</gene>
<evidence type="ECO:0000313" key="1">
    <source>
        <dbReference type="EMBL" id="OPH09992.1"/>
    </source>
</evidence>
<reference evidence="1 2" key="1">
    <citation type="submission" date="2017-01" db="EMBL/GenBank/DDBJ databases">
        <authorList>
            <person name="Abreu V.A."/>
            <person name="Popin R.V."/>
            <person name="Rigonato J."/>
            <person name="Andreote A.P."/>
            <person name="Schaker P.C."/>
            <person name="Hoff-Risseti C."/>
            <person name="Alvarenga D.O."/>
            <person name="Varani A.M."/>
            <person name="Fiore M.F."/>
        </authorList>
    </citation>
    <scope>NUCLEOTIDE SEQUENCE [LARGE SCALE GENOMIC DNA]</scope>
    <source>
        <strain evidence="1 2">CENA302</strain>
    </source>
</reference>
<name>A0A9Q5QXG9_9CYAN</name>
<protein>
    <submittedName>
        <fullName evidence="1">Uncharacterized protein</fullName>
    </submittedName>
</protein>